<evidence type="ECO:0000313" key="4">
    <source>
        <dbReference type="EMBL" id="GAF76710.1"/>
    </source>
</evidence>
<dbReference type="InterPro" id="IPR000456">
    <property type="entry name" value="Ribosomal_bL17"/>
</dbReference>
<dbReference type="PROSITE" id="PS01167">
    <property type="entry name" value="RIBOSOMAL_L17"/>
    <property type="match status" value="1"/>
</dbReference>
<name>X0TKU8_9ZZZZ</name>
<gene>
    <name evidence="4" type="ORF">S01H1_15845</name>
</gene>
<reference evidence="4" key="1">
    <citation type="journal article" date="2014" name="Front. Microbiol.">
        <title>High frequency of phylogenetically diverse reductive dehalogenase-homologous genes in deep subseafloor sedimentary metagenomes.</title>
        <authorList>
            <person name="Kawai M."/>
            <person name="Futagami T."/>
            <person name="Toyoda A."/>
            <person name="Takaki Y."/>
            <person name="Nishi S."/>
            <person name="Hori S."/>
            <person name="Arai W."/>
            <person name="Tsubouchi T."/>
            <person name="Morono Y."/>
            <person name="Uchiyama I."/>
            <person name="Ito T."/>
            <person name="Fujiyama A."/>
            <person name="Inagaki F."/>
            <person name="Takami H."/>
        </authorList>
    </citation>
    <scope>NUCLEOTIDE SEQUENCE</scope>
    <source>
        <strain evidence="4">Expedition CK06-06</strain>
    </source>
</reference>
<dbReference type="InterPro" id="IPR047859">
    <property type="entry name" value="Ribosomal_bL17_CS"/>
</dbReference>
<dbReference type="EMBL" id="BARS01008296">
    <property type="protein sequence ID" value="GAF76710.1"/>
    <property type="molecule type" value="Genomic_DNA"/>
</dbReference>
<dbReference type="HAMAP" id="MF_01368">
    <property type="entry name" value="Ribosomal_bL17"/>
    <property type="match status" value="1"/>
</dbReference>
<dbReference type="Pfam" id="PF01196">
    <property type="entry name" value="Ribosomal_L17"/>
    <property type="match status" value="1"/>
</dbReference>
<dbReference type="InterPro" id="IPR036373">
    <property type="entry name" value="Ribosomal_bL17_sf"/>
</dbReference>
<evidence type="ECO:0000256" key="2">
    <source>
        <dbReference type="ARBA" id="ARBA00022980"/>
    </source>
</evidence>
<dbReference type="PANTHER" id="PTHR14413">
    <property type="entry name" value="RIBOSOMAL PROTEIN L17"/>
    <property type="match status" value="1"/>
</dbReference>
<keyword evidence="2" id="KW-0689">Ribosomal protein</keyword>
<dbReference type="GO" id="GO:0003735">
    <property type="term" value="F:structural constituent of ribosome"/>
    <property type="evidence" value="ECO:0007669"/>
    <property type="project" value="InterPro"/>
</dbReference>
<evidence type="ECO:0008006" key="5">
    <source>
        <dbReference type="Google" id="ProtNLM"/>
    </source>
</evidence>
<comment type="caution">
    <text evidence="4">The sequence shown here is derived from an EMBL/GenBank/DDBJ whole genome shotgun (WGS) entry which is preliminary data.</text>
</comment>
<comment type="similarity">
    <text evidence="1">Belongs to the bacterial ribosomal protein bL17 family.</text>
</comment>
<dbReference type="PANTHER" id="PTHR14413:SF16">
    <property type="entry name" value="LARGE RIBOSOMAL SUBUNIT PROTEIN BL17M"/>
    <property type="match status" value="1"/>
</dbReference>
<proteinExistence type="inferred from homology"/>
<dbReference type="GO" id="GO:0006412">
    <property type="term" value="P:translation"/>
    <property type="evidence" value="ECO:0007669"/>
    <property type="project" value="InterPro"/>
</dbReference>
<dbReference type="NCBIfam" id="TIGR00059">
    <property type="entry name" value="L17"/>
    <property type="match status" value="1"/>
</dbReference>
<dbReference type="Gene3D" id="3.90.1030.10">
    <property type="entry name" value="Ribosomal protein L17"/>
    <property type="match status" value="1"/>
</dbReference>
<dbReference type="AlphaFoldDB" id="X0TKU8"/>
<accession>X0TKU8</accession>
<evidence type="ECO:0000256" key="1">
    <source>
        <dbReference type="ARBA" id="ARBA00008777"/>
    </source>
</evidence>
<evidence type="ECO:0000256" key="3">
    <source>
        <dbReference type="ARBA" id="ARBA00023274"/>
    </source>
</evidence>
<sequence>MRHNVAGKKLGRTTSHRKALYRNLVTDLLRYEKIVTTETKAKEVRGLAEKMITLGKVSDLSSFRQALSFLYDKEVADKVFSELSTRYAERPGGYTRIAKIGPRLGDGAPMVQLSLVE</sequence>
<dbReference type="SUPFAM" id="SSF64263">
    <property type="entry name" value="Prokaryotic ribosomal protein L17"/>
    <property type="match status" value="1"/>
</dbReference>
<protein>
    <recommendedName>
        <fullName evidence="5">Ribosomal protein L17</fullName>
    </recommendedName>
</protein>
<organism evidence="4">
    <name type="scientific">marine sediment metagenome</name>
    <dbReference type="NCBI Taxonomy" id="412755"/>
    <lineage>
        <taxon>unclassified sequences</taxon>
        <taxon>metagenomes</taxon>
        <taxon>ecological metagenomes</taxon>
    </lineage>
</organism>
<keyword evidence="3" id="KW-0687">Ribonucleoprotein</keyword>
<dbReference type="GO" id="GO:0022625">
    <property type="term" value="C:cytosolic large ribosomal subunit"/>
    <property type="evidence" value="ECO:0007669"/>
    <property type="project" value="TreeGrafter"/>
</dbReference>